<dbReference type="GO" id="GO:0016787">
    <property type="term" value="F:hydrolase activity"/>
    <property type="evidence" value="ECO:0007669"/>
    <property type="project" value="UniProtKB-KW"/>
</dbReference>
<feature type="non-terminal residue" evidence="5">
    <location>
        <position position="1"/>
    </location>
</feature>
<keyword evidence="2" id="KW-0378">Hydrolase</keyword>
<dbReference type="PANTHER" id="PTHR12486">
    <property type="entry name" value="APRATAXIN-RELATED"/>
    <property type="match status" value="1"/>
</dbReference>
<dbReference type="Pfam" id="PF11969">
    <property type="entry name" value="DcpS_C"/>
    <property type="match status" value="1"/>
</dbReference>
<evidence type="ECO:0000313" key="6">
    <source>
        <dbReference type="Proteomes" id="UP000230750"/>
    </source>
</evidence>
<organism evidence="5 6">
    <name type="scientific">Stichopus japonicus</name>
    <name type="common">Sea cucumber</name>
    <dbReference type="NCBI Taxonomy" id="307972"/>
    <lineage>
        <taxon>Eukaryota</taxon>
        <taxon>Metazoa</taxon>
        <taxon>Echinodermata</taxon>
        <taxon>Eleutherozoa</taxon>
        <taxon>Echinozoa</taxon>
        <taxon>Holothuroidea</taxon>
        <taxon>Aspidochirotacea</taxon>
        <taxon>Aspidochirotida</taxon>
        <taxon>Stichopodidae</taxon>
        <taxon>Apostichopus</taxon>
    </lineage>
</organism>
<dbReference type="SUPFAM" id="SSF54197">
    <property type="entry name" value="HIT-like"/>
    <property type="match status" value="1"/>
</dbReference>
<comment type="similarity">
    <text evidence="4">Belongs to the HINT family.</text>
</comment>
<sequence>NSEAVVFHDIRPASREHLLVIPTNHVRTIKAFTKDDKPKLEYLYDLGKAVLEKRGGDISEAR</sequence>
<evidence type="ECO:0000256" key="4">
    <source>
        <dbReference type="ARBA" id="ARBA00025764"/>
    </source>
</evidence>
<keyword evidence="1" id="KW-0547">Nucleotide-binding</keyword>
<evidence type="ECO:0000256" key="3">
    <source>
        <dbReference type="ARBA" id="ARBA00024472"/>
    </source>
</evidence>
<evidence type="ECO:0008006" key="7">
    <source>
        <dbReference type="Google" id="ProtNLM"/>
    </source>
</evidence>
<dbReference type="PANTHER" id="PTHR12486:SF5">
    <property type="entry name" value="ADENOSINE 5'-MONOPHOSPHORAMIDASE HINT3"/>
    <property type="match status" value="1"/>
</dbReference>
<gene>
    <name evidence="5" type="ORF">BSL78_06335</name>
</gene>
<dbReference type="Gene3D" id="3.30.428.10">
    <property type="entry name" value="HIT-like"/>
    <property type="match status" value="1"/>
</dbReference>
<proteinExistence type="inferred from homology"/>
<dbReference type="EMBL" id="MRZV01000165">
    <property type="protein sequence ID" value="PIK56754.1"/>
    <property type="molecule type" value="Genomic_DNA"/>
</dbReference>
<dbReference type="AlphaFoldDB" id="A0A2G8L939"/>
<comment type="caution">
    <text evidence="5">The sequence shown here is derived from an EMBL/GenBank/DDBJ whole genome shotgun (WGS) entry which is preliminary data.</text>
</comment>
<dbReference type="Proteomes" id="UP000230750">
    <property type="component" value="Unassembled WGS sequence"/>
</dbReference>
<keyword evidence="6" id="KW-1185">Reference proteome</keyword>
<comment type="catalytic activity">
    <reaction evidence="3">
        <text>adenosine 5'-phosphoramidate + H2O = NH4(+) + AMP</text>
        <dbReference type="Rhea" id="RHEA:67916"/>
        <dbReference type="ChEBI" id="CHEBI:15377"/>
        <dbReference type="ChEBI" id="CHEBI:28938"/>
        <dbReference type="ChEBI" id="CHEBI:57890"/>
        <dbReference type="ChEBI" id="CHEBI:456215"/>
    </reaction>
</comment>
<evidence type="ECO:0000256" key="1">
    <source>
        <dbReference type="ARBA" id="ARBA00022741"/>
    </source>
</evidence>
<dbReference type="GO" id="GO:0000166">
    <property type="term" value="F:nucleotide binding"/>
    <property type="evidence" value="ECO:0007669"/>
    <property type="project" value="UniProtKB-KW"/>
</dbReference>
<accession>A0A2G8L939</accession>
<evidence type="ECO:0000256" key="2">
    <source>
        <dbReference type="ARBA" id="ARBA00022801"/>
    </source>
</evidence>
<reference evidence="5 6" key="1">
    <citation type="journal article" date="2017" name="PLoS Biol.">
        <title>The sea cucumber genome provides insights into morphological evolution and visceral regeneration.</title>
        <authorList>
            <person name="Zhang X."/>
            <person name="Sun L."/>
            <person name="Yuan J."/>
            <person name="Sun Y."/>
            <person name="Gao Y."/>
            <person name="Zhang L."/>
            <person name="Li S."/>
            <person name="Dai H."/>
            <person name="Hamel J.F."/>
            <person name="Liu C."/>
            <person name="Yu Y."/>
            <person name="Liu S."/>
            <person name="Lin W."/>
            <person name="Guo K."/>
            <person name="Jin S."/>
            <person name="Xu P."/>
            <person name="Storey K.B."/>
            <person name="Huan P."/>
            <person name="Zhang T."/>
            <person name="Zhou Y."/>
            <person name="Zhang J."/>
            <person name="Lin C."/>
            <person name="Li X."/>
            <person name="Xing L."/>
            <person name="Huo D."/>
            <person name="Sun M."/>
            <person name="Wang L."/>
            <person name="Mercier A."/>
            <person name="Li F."/>
            <person name="Yang H."/>
            <person name="Xiang J."/>
        </authorList>
    </citation>
    <scope>NUCLEOTIDE SEQUENCE [LARGE SCALE GENOMIC DNA]</scope>
    <source>
        <strain evidence="5">Shaxun</strain>
        <tissue evidence="5">Muscle</tissue>
    </source>
</reference>
<dbReference type="OrthoDB" id="1915375at2759"/>
<evidence type="ECO:0000313" key="5">
    <source>
        <dbReference type="EMBL" id="PIK56754.1"/>
    </source>
</evidence>
<name>A0A2G8L939_STIJA</name>
<protein>
    <recommendedName>
        <fullName evidence="7">HIT domain-containing protein</fullName>
    </recommendedName>
</protein>
<dbReference type="InterPro" id="IPR036265">
    <property type="entry name" value="HIT-like_sf"/>
</dbReference>